<evidence type="ECO:0000256" key="3">
    <source>
        <dbReference type="ARBA" id="ARBA00022676"/>
    </source>
</evidence>
<evidence type="ECO:0000256" key="7">
    <source>
        <dbReference type="ARBA" id="ARBA00023136"/>
    </source>
</evidence>
<evidence type="ECO:0000256" key="8">
    <source>
        <dbReference type="SAM" id="Phobius"/>
    </source>
</evidence>
<keyword evidence="5 8" id="KW-0812">Transmembrane</keyword>
<feature type="transmembrane region" description="Helical" evidence="8">
    <location>
        <begin position="251"/>
        <end position="275"/>
    </location>
</feature>
<dbReference type="EMBL" id="JACHIP010000001">
    <property type="protein sequence ID" value="MBB5055552.1"/>
    <property type="molecule type" value="Genomic_DNA"/>
</dbReference>
<dbReference type="AlphaFoldDB" id="A0A7W7Z953"/>
<evidence type="ECO:0000313" key="11">
    <source>
        <dbReference type="Proteomes" id="UP000540989"/>
    </source>
</evidence>
<dbReference type="InterPro" id="IPR038731">
    <property type="entry name" value="RgtA/B/C-like"/>
</dbReference>
<dbReference type="PANTHER" id="PTHR33908:SF11">
    <property type="entry name" value="MEMBRANE PROTEIN"/>
    <property type="match status" value="1"/>
</dbReference>
<keyword evidence="6 8" id="KW-1133">Transmembrane helix</keyword>
<feature type="transmembrane region" description="Helical" evidence="8">
    <location>
        <begin position="211"/>
        <end position="231"/>
    </location>
</feature>
<evidence type="ECO:0000256" key="5">
    <source>
        <dbReference type="ARBA" id="ARBA00022692"/>
    </source>
</evidence>
<evidence type="ECO:0000313" key="10">
    <source>
        <dbReference type="EMBL" id="MBB5055552.1"/>
    </source>
</evidence>
<organism evidence="10 11">
    <name type="scientific">Granulicella aggregans</name>
    <dbReference type="NCBI Taxonomy" id="474949"/>
    <lineage>
        <taxon>Bacteria</taxon>
        <taxon>Pseudomonadati</taxon>
        <taxon>Acidobacteriota</taxon>
        <taxon>Terriglobia</taxon>
        <taxon>Terriglobales</taxon>
        <taxon>Acidobacteriaceae</taxon>
        <taxon>Granulicella</taxon>
    </lineage>
</organism>
<feature type="transmembrane region" description="Helical" evidence="8">
    <location>
        <begin position="342"/>
        <end position="363"/>
    </location>
</feature>
<feature type="transmembrane region" description="Helical" evidence="8">
    <location>
        <begin position="309"/>
        <end position="330"/>
    </location>
</feature>
<keyword evidence="3" id="KW-0328">Glycosyltransferase</keyword>
<evidence type="ECO:0000256" key="6">
    <source>
        <dbReference type="ARBA" id="ARBA00022989"/>
    </source>
</evidence>
<gene>
    <name evidence="10" type="ORF">HDF16_000221</name>
</gene>
<dbReference type="GO" id="GO:0016763">
    <property type="term" value="F:pentosyltransferase activity"/>
    <property type="evidence" value="ECO:0007669"/>
    <property type="project" value="TreeGrafter"/>
</dbReference>
<keyword evidence="4" id="KW-0808">Transferase</keyword>
<feature type="transmembrane region" description="Helical" evidence="8">
    <location>
        <begin position="170"/>
        <end position="199"/>
    </location>
</feature>
<keyword evidence="7 8" id="KW-0472">Membrane</keyword>
<feature type="transmembrane region" description="Helical" evidence="8">
    <location>
        <begin position="287"/>
        <end position="303"/>
    </location>
</feature>
<evidence type="ECO:0000256" key="4">
    <source>
        <dbReference type="ARBA" id="ARBA00022679"/>
    </source>
</evidence>
<feature type="transmembrane region" description="Helical" evidence="8">
    <location>
        <begin position="15"/>
        <end position="37"/>
    </location>
</feature>
<accession>A0A7W7Z953</accession>
<comment type="caution">
    <text evidence="10">The sequence shown here is derived from an EMBL/GenBank/DDBJ whole genome shotgun (WGS) entry which is preliminary data.</text>
</comment>
<name>A0A7W7Z953_9BACT</name>
<feature type="transmembrane region" description="Helical" evidence="8">
    <location>
        <begin position="90"/>
        <end position="110"/>
    </location>
</feature>
<comment type="subcellular location">
    <subcellularLocation>
        <location evidence="1">Cell membrane</location>
        <topology evidence="1">Multi-pass membrane protein</topology>
    </subcellularLocation>
</comment>
<sequence>MATTVVRPADPTLRAALRLALLFAAIKLAIHVAANLWEAHIGYGYFRDEFYYIACGRHLDFGYVDHGPIVALQARASELLFGRSLAGLRFLSALAGAARVFLTGMLVWALGGRRPAQGLAMLGVLLVPQYLGTDSFLSMNSCESMFWMTCLLALILILKNEADASSQKFWLLFGISGGIGVLNKPSMTFFLIALLIALLLTPQRRILFTKWAAIGTAVLILIALPNLLWQIHNHWPTLEFLRNGQLGNKSIKLSPIAFTLKQVLNMGPFLAFIWVPGLIRLLRRKEARWLGITFVLFFVIMMLEHAKDYYVSPIYPILFAAGGIAWETQFAARKWVRQDRAIAFPIYATILILGAIFILPLALPLMPPAQWLAYTHATGLDHISSNSERFSSGPLPQFYADRFGWQEEVDQIQHVFDSLPPEQQKITGIVAENYGEAGAVDFLGHNLPPALSGQNNYFLWGPHGYNGDSIILVERTNREHLLNFFDHVEVVGHMGTTYSMPFEHKPIFLCTGRKLDADGHRFSLLEQWPSKKDYF</sequence>
<feature type="transmembrane region" description="Helical" evidence="8">
    <location>
        <begin position="140"/>
        <end position="158"/>
    </location>
</feature>
<dbReference type="GO" id="GO:0005886">
    <property type="term" value="C:plasma membrane"/>
    <property type="evidence" value="ECO:0007669"/>
    <property type="project" value="UniProtKB-SubCell"/>
</dbReference>
<keyword evidence="11" id="KW-1185">Reference proteome</keyword>
<reference evidence="10 11" key="1">
    <citation type="submission" date="2020-08" db="EMBL/GenBank/DDBJ databases">
        <title>Genomic Encyclopedia of Type Strains, Phase IV (KMG-V): Genome sequencing to study the core and pangenomes of soil and plant-associated prokaryotes.</title>
        <authorList>
            <person name="Whitman W."/>
        </authorList>
    </citation>
    <scope>NUCLEOTIDE SEQUENCE [LARGE SCALE GENOMIC DNA]</scope>
    <source>
        <strain evidence="10 11">M8UP14</strain>
    </source>
</reference>
<evidence type="ECO:0000259" key="9">
    <source>
        <dbReference type="Pfam" id="PF13231"/>
    </source>
</evidence>
<protein>
    <recommendedName>
        <fullName evidence="9">Glycosyltransferase RgtA/B/C/D-like domain-containing protein</fullName>
    </recommendedName>
</protein>
<dbReference type="PANTHER" id="PTHR33908">
    <property type="entry name" value="MANNOSYLTRANSFERASE YKCB-RELATED"/>
    <property type="match status" value="1"/>
</dbReference>
<proteinExistence type="predicted"/>
<evidence type="ECO:0000256" key="1">
    <source>
        <dbReference type="ARBA" id="ARBA00004651"/>
    </source>
</evidence>
<dbReference type="RefSeq" id="WP_184213308.1">
    <property type="nucleotide sequence ID" value="NZ_JACHIP010000001.1"/>
</dbReference>
<feature type="domain" description="Glycosyltransferase RgtA/B/C/D-like" evidence="9">
    <location>
        <begin position="65"/>
        <end position="229"/>
    </location>
</feature>
<keyword evidence="2" id="KW-1003">Cell membrane</keyword>
<dbReference type="InterPro" id="IPR050297">
    <property type="entry name" value="LipidA_mod_glycosyltrf_83"/>
</dbReference>
<dbReference type="GO" id="GO:0009103">
    <property type="term" value="P:lipopolysaccharide biosynthetic process"/>
    <property type="evidence" value="ECO:0007669"/>
    <property type="project" value="UniProtKB-ARBA"/>
</dbReference>
<evidence type="ECO:0000256" key="2">
    <source>
        <dbReference type="ARBA" id="ARBA00022475"/>
    </source>
</evidence>
<dbReference type="Proteomes" id="UP000540989">
    <property type="component" value="Unassembled WGS sequence"/>
</dbReference>
<dbReference type="Pfam" id="PF13231">
    <property type="entry name" value="PMT_2"/>
    <property type="match status" value="1"/>
</dbReference>